<dbReference type="RefSeq" id="WP_242965134.1">
    <property type="nucleotide sequence ID" value="NZ_CP022121.1"/>
</dbReference>
<dbReference type="InterPro" id="IPR042244">
    <property type="entry name" value="HypD_2_sf"/>
</dbReference>
<comment type="caution">
    <text evidence="4">The sequence shown here is derived from an EMBL/GenBank/DDBJ whole genome shotgun (WGS) entry which is preliminary data.</text>
</comment>
<dbReference type="Proteomes" id="UP001524944">
    <property type="component" value="Unassembled WGS sequence"/>
</dbReference>
<dbReference type="InterPro" id="IPR042243">
    <property type="entry name" value="HypD_1"/>
</dbReference>
<comment type="similarity">
    <text evidence="1">Belongs to the HypD family.</text>
</comment>
<reference evidence="4 5" key="1">
    <citation type="submission" date="2022-08" db="EMBL/GenBank/DDBJ databases">
        <title>Proteogenomics of the novel Dehalobacterium formicoaceticum strain EZ94 highlights a key role of methyltransferases during anaerobic dichloromethane degradation.</title>
        <authorList>
            <person name="Wasmund K."/>
        </authorList>
    </citation>
    <scope>NUCLEOTIDE SEQUENCE [LARGE SCALE GENOMIC DNA]</scope>
    <source>
        <strain evidence="4 5">EZ94</strain>
    </source>
</reference>
<evidence type="ECO:0000313" key="5">
    <source>
        <dbReference type="Proteomes" id="UP001524944"/>
    </source>
</evidence>
<dbReference type="Gene3D" id="3.40.50.11740">
    <property type="entry name" value="HypD, alpha/beta domain 2"/>
    <property type="match status" value="2"/>
</dbReference>
<protein>
    <submittedName>
        <fullName evidence="4">Hydrogenase formation protein HypD</fullName>
    </submittedName>
</protein>
<dbReference type="PANTHER" id="PTHR30149">
    <property type="entry name" value="HYDROGENASE PROTEIN ASSEMBLY PROTEIN HYPD"/>
    <property type="match status" value="1"/>
</dbReference>
<proteinExistence type="inferred from homology"/>
<keyword evidence="2" id="KW-0479">Metal-binding</keyword>
<dbReference type="NCBIfam" id="TIGR00075">
    <property type="entry name" value="hypD"/>
    <property type="match status" value="1"/>
</dbReference>
<dbReference type="PIRSF" id="PIRSF005622">
    <property type="entry name" value="Hydrgn_mat_hypD"/>
    <property type="match status" value="1"/>
</dbReference>
<evidence type="ECO:0000256" key="3">
    <source>
        <dbReference type="ARBA" id="ARBA00023004"/>
    </source>
</evidence>
<name>A0ABT1YAB8_9FIRM</name>
<organism evidence="4 5">
    <name type="scientific">Dehalobacterium formicoaceticum</name>
    <dbReference type="NCBI Taxonomy" id="51515"/>
    <lineage>
        <taxon>Bacteria</taxon>
        <taxon>Bacillati</taxon>
        <taxon>Bacillota</taxon>
        <taxon>Clostridia</taxon>
        <taxon>Eubacteriales</taxon>
        <taxon>Peptococcaceae</taxon>
        <taxon>Dehalobacterium</taxon>
    </lineage>
</organism>
<dbReference type="EMBL" id="JANPWE010000008">
    <property type="protein sequence ID" value="MCR6546596.1"/>
    <property type="molecule type" value="Genomic_DNA"/>
</dbReference>
<sequence>MIQEMIQEMNDQSIIEPIIERLNRVFEDISGLSGQSMRIMEVCGTHTRAIAKSGIRYLLPQEILLLSGPGCPVCVTPEYYIDIMISIADREDVILVTFGDMMKVQGTCFSLSDKKAQGAQITVVYSPEDALNIAAHHRDKLVVFVAVGFETTAPLIGVTVKQAKAGGLDNLFFLTALKRMEPVIRFILQDERNKINAMICPGHVASITGAEHFRFITEEFGIPAVVCGFESQDIAAGICRLLEQLTGKRDKKFVNLYQRCVTPNGNPIAQQMINEVFDIADGEWRGIGTIRNSALVLNDQYRYLDAVKRFEIKNEQYSSPLNCLCSEILLGLKLPKECRLFGSICTPEHPSGPCMVSSEGACAAHFKFGGDGKNG</sequence>
<dbReference type="PANTHER" id="PTHR30149:SF0">
    <property type="entry name" value="HYDROGENASE MATURATION FACTOR HYPD"/>
    <property type="match status" value="1"/>
</dbReference>
<gene>
    <name evidence="4" type="primary">hypD</name>
    <name evidence="4" type="ORF">NVS47_13925</name>
</gene>
<evidence type="ECO:0000256" key="1">
    <source>
        <dbReference type="ARBA" id="ARBA00007888"/>
    </source>
</evidence>
<dbReference type="Gene3D" id="6.10.20.100">
    <property type="match status" value="1"/>
</dbReference>
<keyword evidence="3" id="KW-0408">Iron</keyword>
<evidence type="ECO:0000256" key="2">
    <source>
        <dbReference type="ARBA" id="ARBA00022723"/>
    </source>
</evidence>
<evidence type="ECO:0000313" key="4">
    <source>
        <dbReference type="EMBL" id="MCR6546596.1"/>
    </source>
</evidence>
<keyword evidence="5" id="KW-1185">Reference proteome</keyword>
<accession>A0ABT1YAB8</accession>
<dbReference type="InterPro" id="IPR002780">
    <property type="entry name" value="Hyd_form_HypD"/>
</dbReference>
<dbReference type="Pfam" id="PF01924">
    <property type="entry name" value="HypD"/>
    <property type="match status" value="1"/>
</dbReference>